<dbReference type="GO" id="GO:0006629">
    <property type="term" value="P:lipid metabolic process"/>
    <property type="evidence" value="ECO:0007669"/>
    <property type="project" value="UniProtKB-KW"/>
</dbReference>
<dbReference type="Proteomes" id="UP000593571">
    <property type="component" value="Unassembled WGS sequence"/>
</dbReference>
<dbReference type="GO" id="GO:0042171">
    <property type="term" value="F:lysophosphatidic acid acyltransferase activity"/>
    <property type="evidence" value="ECO:0007669"/>
    <property type="project" value="TreeGrafter"/>
</dbReference>
<sequence length="236" mass="25524">MSRCVEAAAVAATVPGAGMGSAGLRPPMVPRQASFFPPPVPNPFVQQTRMGAAKRIQIFLLGMILLPVRAILVAIILLLAWPFAAVSTACCPEKMTHPVTGWRRTIAQRILTFLGHAMFLSMGFTVTVKGRIASPVEAPIFVVAPHSTFFDGIACVVTGLPSIVSRLENVQVPLIGRLLRAVQPVLVSRVDPDSRKNTINEIIRRATSGGEWPQEPSSQEFLCNQFSSDTPTSWIL</sequence>
<organism evidence="8 9">
    <name type="scientific">Rousettus aegyptiacus</name>
    <name type="common">Egyptian fruit bat</name>
    <name type="synonym">Pteropus aegyptiacus</name>
    <dbReference type="NCBI Taxonomy" id="9407"/>
    <lineage>
        <taxon>Eukaryota</taxon>
        <taxon>Metazoa</taxon>
        <taxon>Chordata</taxon>
        <taxon>Craniata</taxon>
        <taxon>Vertebrata</taxon>
        <taxon>Euteleostomi</taxon>
        <taxon>Mammalia</taxon>
        <taxon>Eutheria</taxon>
        <taxon>Laurasiatheria</taxon>
        <taxon>Chiroptera</taxon>
        <taxon>Yinpterochiroptera</taxon>
        <taxon>Pteropodoidea</taxon>
        <taxon>Pteropodidae</taxon>
        <taxon>Rousettinae</taxon>
        <taxon>Rousettus</taxon>
    </lineage>
</organism>
<gene>
    <name evidence="8" type="ORF">HJG63_012632</name>
</gene>
<evidence type="ECO:0000256" key="7">
    <source>
        <dbReference type="SAM" id="Phobius"/>
    </source>
</evidence>
<dbReference type="AlphaFoldDB" id="A0A7J8CIV9"/>
<dbReference type="GO" id="GO:0005783">
    <property type="term" value="C:endoplasmic reticulum"/>
    <property type="evidence" value="ECO:0007669"/>
    <property type="project" value="TreeGrafter"/>
</dbReference>
<evidence type="ECO:0000313" key="9">
    <source>
        <dbReference type="Proteomes" id="UP000593571"/>
    </source>
</evidence>
<evidence type="ECO:0000256" key="1">
    <source>
        <dbReference type="ARBA" id="ARBA00022679"/>
    </source>
</evidence>
<protein>
    <submittedName>
        <fullName evidence="8">Lysophosphatidylcholine acyltransferase 2</fullName>
    </submittedName>
</protein>
<keyword evidence="1 8" id="KW-0808">Transferase</keyword>
<dbReference type="PANTHER" id="PTHR23063:SF21">
    <property type="entry name" value="LYSOPHOSPHATIDYLCHOLINE ACYLTRANSFERASE 2"/>
    <property type="match status" value="1"/>
</dbReference>
<proteinExistence type="predicted"/>
<dbReference type="GO" id="GO:0047184">
    <property type="term" value="F:1-acylglycerophosphocholine O-acyltransferase activity"/>
    <property type="evidence" value="ECO:0007669"/>
    <property type="project" value="TreeGrafter"/>
</dbReference>
<accession>A0A7J8CIV9</accession>
<keyword evidence="6 8" id="KW-0012">Acyltransferase</keyword>
<keyword evidence="3 7" id="KW-1133">Transmembrane helix</keyword>
<reference evidence="8 9" key="1">
    <citation type="journal article" date="2020" name="Nature">
        <title>Six reference-quality genomes reveal evolution of bat adaptations.</title>
        <authorList>
            <person name="Jebb D."/>
            <person name="Huang Z."/>
            <person name="Pippel M."/>
            <person name="Hughes G.M."/>
            <person name="Lavrichenko K."/>
            <person name="Devanna P."/>
            <person name="Winkler S."/>
            <person name="Jermiin L.S."/>
            <person name="Skirmuntt E.C."/>
            <person name="Katzourakis A."/>
            <person name="Burkitt-Gray L."/>
            <person name="Ray D.A."/>
            <person name="Sullivan K.A.M."/>
            <person name="Roscito J.G."/>
            <person name="Kirilenko B.M."/>
            <person name="Davalos L.M."/>
            <person name="Corthals A.P."/>
            <person name="Power M.L."/>
            <person name="Jones G."/>
            <person name="Ransome R.D."/>
            <person name="Dechmann D.K.N."/>
            <person name="Locatelli A.G."/>
            <person name="Puechmaille S.J."/>
            <person name="Fedrigo O."/>
            <person name="Jarvis E.D."/>
            <person name="Hiller M."/>
            <person name="Vernes S.C."/>
            <person name="Myers E.W."/>
            <person name="Teeling E.C."/>
        </authorList>
    </citation>
    <scope>NUCLEOTIDE SEQUENCE [LARGE SCALE GENOMIC DNA]</scope>
    <source>
        <strain evidence="8">MRouAeg1</strain>
        <tissue evidence="8">Muscle</tissue>
    </source>
</reference>
<feature type="transmembrane region" description="Helical" evidence="7">
    <location>
        <begin position="58"/>
        <end position="84"/>
    </location>
</feature>
<dbReference type="EMBL" id="JACASE010000014">
    <property type="protein sequence ID" value="KAF6410834.1"/>
    <property type="molecule type" value="Genomic_DNA"/>
</dbReference>
<evidence type="ECO:0000256" key="5">
    <source>
        <dbReference type="ARBA" id="ARBA00023136"/>
    </source>
</evidence>
<keyword evidence="2 7" id="KW-0812">Transmembrane</keyword>
<keyword evidence="9" id="KW-1185">Reference proteome</keyword>
<comment type="caution">
    <text evidence="8">The sequence shown here is derived from an EMBL/GenBank/DDBJ whole genome shotgun (WGS) entry which is preliminary data.</text>
</comment>
<keyword evidence="5 7" id="KW-0472">Membrane</keyword>
<evidence type="ECO:0000256" key="6">
    <source>
        <dbReference type="ARBA" id="ARBA00023315"/>
    </source>
</evidence>
<dbReference type="PANTHER" id="PTHR23063">
    <property type="entry name" value="PHOSPHOLIPID ACYLTRANSFERASE"/>
    <property type="match status" value="1"/>
</dbReference>
<evidence type="ECO:0000256" key="2">
    <source>
        <dbReference type="ARBA" id="ARBA00022692"/>
    </source>
</evidence>
<evidence type="ECO:0000256" key="3">
    <source>
        <dbReference type="ARBA" id="ARBA00022989"/>
    </source>
</evidence>
<evidence type="ECO:0000313" key="8">
    <source>
        <dbReference type="EMBL" id="KAF6410834.1"/>
    </source>
</evidence>
<name>A0A7J8CIV9_ROUAE</name>
<evidence type="ECO:0000256" key="4">
    <source>
        <dbReference type="ARBA" id="ARBA00023098"/>
    </source>
</evidence>
<keyword evidence="4" id="KW-0443">Lipid metabolism</keyword>